<dbReference type="EMBL" id="UAVU01000012">
    <property type="protein sequence ID" value="SQC94085.1"/>
    <property type="molecule type" value="Genomic_DNA"/>
</dbReference>
<protein>
    <submittedName>
        <fullName evidence="1">Type IV secretion protein Rhs</fullName>
    </submittedName>
</protein>
<accession>A0A291DZY5</accession>
<evidence type="ECO:0000313" key="3">
    <source>
        <dbReference type="Proteomes" id="UP000217979"/>
    </source>
</evidence>
<sequence length="172" mass="20322">MLKRGGLRLLTTGEIALAQKIFASSIRYHQVWIHHGSYLPFNIQDNNTAMTPNGEIWFETKVYRDDYSTATVDSQHLFLHEMVHVWQHQRGMMVRTRGLFSWAVDYYYDLNGKKLSDYGMEQQAAIVSDYWLLLNHGFYKYTESIKYKYYSPVESDRNLSLKYKRVLGSFPL</sequence>
<reference evidence="2 4" key="2">
    <citation type="submission" date="2018-06" db="EMBL/GenBank/DDBJ databases">
        <authorList>
            <consortium name="Pathogen Informatics"/>
            <person name="Doyle S."/>
        </authorList>
    </citation>
    <scope>NUCLEOTIDE SEQUENCE [LARGE SCALE GENOMIC DNA]</scope>
    <source>
        <strain evidence="2 4">NCTC12120</strain>
    </source>
</reference>
<proteinExistence type="predicted"/>
<organism evidence="1 3">
    <name type="scientific">Cedecea neteri</name>
    <dbReference type="NCBI Taxonomy" id="158822"/>
    <lineage>
        <taxon>Bacteria</taxon>
        <taxon>Pseudomonadati</taxon>
        <taxon>Pseudomonadota</taxon>
        <taxon>Gammaproteobacteria</taxon>
        <taxon>Enterobacterales</taxon>
        <taxon>Enterobacteriaceae</taxon>
        <taxon>Cedecea</taxon>
    </lineage>
</organism>
<reference evidence="1 3" key="1">
    <citation type="submission" date="2017-09" db="EMBL/GenBank/DDBJ databases">
        <title>FDA dAtabase for Regulatory Grade micrObial Sequences (FDA-ARGOS): Supporting development and validation of Infectious Disease Dx tests.</title>
        <authorList>
            <person name="Minogue T."/>
            <person name="Wolcott M."/>
            <person name="Wasieloski L."/>
            <person name="Aguilar W."/>
            <person name="Moore D."/>
            <person name="Tallon L."/>
            <person name="Sadzewicz L."/>
            <person name="Ott S."/>
            <person name="Zhao X."/>
            <person name="Nagaraj S."/>
            <person name="Vavikolanu K."/>
            <person name="Aluvathingal J."/>
            <person name="Nadendla S."/>
            <person name="Sichtig H."/>
        </authorList>
    </citation>
    <scope>NUCLEOTIDE SEQUENCE [LARGE SCALE GENOMIC DNA]</scope>
    <source>
        <strain evidence="1 3">FDAARGOS_392</strain>
    </source>
</reference>
<evidence type="ECO:0000313" key="1">
    <source>
        <dbReference type="EMBL" id="ATF93206.1"/>
    </source>
</evidence>
<dbReference type="Proteomes" id="UP000217979">
    <property type="component" value="Chromosome"/>
</dbReference>
<dbReference type="Proteomes" id="UP000251197">
    <property type="component" value="Unassembled WGS sequence"/>
</dbReference>
<evidence type="ECO:0000313" key="4">
    <source>
        <dbReference type="Proteomes" id="UP000251197"/>
    </source>
</evidence>
<dbReference type="EMBL" id="CP023525">
    <property type="protein sequence ID" value="ATF93206.1"/>
    <property type="molecule type" value="Genomic_DNA"/>
</dbReference>
<dbReference type="RefSeq" id="WP_061272745.1">
    <property type="nucleotide sequence ID" value="NZ_CP023525.1"/>
</dbReference>
<evidence type="ECO:0000313" key="2">
    <source>
        <dbReference type="EMBL" id="SQC94085.1"/>
    </source>
</evidence>
<name>A0A291DZY5_9ENTR</name>
<dbReference type="AlphaFoldDB" id="A0A291DZY5"/>
<gene>
    <name evidence="1" type="ORF">CO704_14350</name>
    <name evidence="2" type="ORF">NCTC12120_07203</name>
</gene>